<proteinExistence type="predicted"/>
<reference evidence="1 2" key="1">
    <citation type="submission" date="2024-02" db="EMBL/GenBank/DDBJ databases">
        <authorList>
            <person name="Vignale AGUSTIN F."/>
            <person name="Sosa J E."/>
            <person name="Modenutti C."/>
        </authorList>
    </citation>
    <scope>NUCLEOTIDE SEQUENCE [LARGE SCALE GENOMIC DNA]</scope>
</reference>
<keyword evidence="2" id="KW-1185">Reference proteome</keyword>
<name>A0ABC8REJ7_9AQUA</name>
<dbReference type="EMBL" id="CAUOFW020001097">
    <property type="protein sequence ID" value="CAK9141103.1"/>
    <property type="molecule type" value="Genomic_DNA"/>
</dbReference>
<organism evidence="1 2">
    <name type="scientific">Ilex paraguariensis</name>
    <name type="common">yerba mate</name>
    <dbReference type="NCBI Taxonomy" id="185542"/>
    <lineage>
        <taxon>Eukaryota</taxon>
        <taxon>Viridiplantae</taxon>
        <taxon>Streptophyta</taxon>
        <taxon>Embryophyta</taxon>
        <taxon>Tracheophyta</taxon>
        <taxon>Spermatophyta</taxon>
        <taxon>Magnoliopsida</taxon>
        <taxon>eudicotyledons</taxon>
        <taxon>Gunneridae</taxon>
        <taxon>Pentapetalae</taxon>
        <taxon>asterids</taxon>
        <taxon>campanulids</taxon>
        <taxon>Aquifoliales</taxon>
        <taxon>Aquifoliaceae</taxon>
        <taxon>Ilex</taxon>
    </lineage>
</organism>
<sequence>MVGVSDCVSGCFSCDFGGHNEGEKVDTLGGFGRLLLEVGGGIGVEVAIGVG</sequence>
<evidence type="ECO:0000313" key="1">
    <source>
        <dbReference type="EMBL" id="CAK9141103.1"/>
    </source>
</evidence>
<comment type="caution">
    <text evidence="1">The sequence shown here is derived from an EMBL/GenBank/DDBJ whole genome shotgun (WGS) entry which is preliminary data.</text>
</comment>
<accession>A0ABC8REJ7</accession>
<dbReference type="AlphaFoldDB" id="A0ABC8REJ7"/>
<protein>
    <submittedName>
        <fullName evidence="1">Uncharacterized protein</fullName>
    </submittedName>
</protein>
<evidence type="ECO:0000313" key="2">
    <source>
        <dbReference type="Proteomes" id="UP001642360"/>
    </source>
</evidence>
<gene>
    <name evidence="1" type="ORF">ILEXP_LOCUS8623</name>
</gene>
<dbReference type="Proteomes" id="UP001642360">
    <property type="component" value="Unassembled WGS sequence"/>
</dbReference>